<dbReference type="Pfam" id="PF13302">
    <property type="entry name" value="Acetyltransf_3"/>
    <property type="match status" value="1"/>
</dbReference>
<comment type="similarity">
    <text evidence="3">Belongs to the acetyltransferase family. RimJ subfamily.</text>
</comment>
<evidence type="ECO:0000256" key="2">
    <source>
        <dbReference type="ARBA" id="ARBA00023315"/>
    </source>
</evidence>
<dbReference type="Proteomes" id="UP000059113">
    <property type="component" value="Chromosome"/>
</dbReference>
<dbReference type="KEGG" id="ery:CP97_06675"/>
<reference evidence="5 6" key="1">
    <citation type="journal article" date="2015" name="Int. J. Syst. Evol. Microbiol.">
        <title>Erythrobacter atlanticus sp. nov., a bacterium from ocean sediment able to degrade polycyclic aromatic hydrocarbons.</title>
        <authorList>
            <person name="Zhuang L."/>
            <person name="Liu Y."/>
            <person name="Wang L."/>
            <person name="Wang W."/>
            <person name="Shao Z."/>
        </authorList>
    </citation>
    <scope>NUCLEOTIDE SEQUENCE [LARGE SCALE GENOMIC DNA]</scope>
    <source>
        <strain evidence="6">s21-N3</strain>
    </source>
</reference>
<dbReference type="Gene3D" id="3.40.630.30">
    <property type="match status" value="1"/>
</dbReference>
<sequence>MFMRTERLFLRPVFPEDWHDIMAGIADFRVVSMLENAPWPYGEEQARAYCMSLPEDGEIRLSVTLPEKHGAPVVGQIGMRPNSNGRYELGYWIARRWQKRGFAVEAAHGIIAIAQGLGISELEAGHYLDNSASSKVLRRCGFQPTGEIAPTYCIARGGEVMMMRRYAIHLAGAKDDNRPVAA</sequence>
<keyword evidence="1 5" id="KW-0808">Transferase</keyword>
<accession>A0A0H4VFC1</accession>
<dbReference type="SUPFAM" id="SSF55729">
    <property type="entry name" value="Acyl-CoA N-acyltransferases (Nat)"/>
    <property type="match status" value="1"/>
</dbReference>
<evidence type="ECO:0000313" key="6">
    <source>
        <dbReference type="Proteomes" id="UP000059113"/>
    </source>
</evidence>
<gene>
    <name evidence="5" type="ORF">CP97_06675</name>
</gene>
<dbReference type="InterPro" id="IPR000182">
    <property type="entry name" value="GNAT_dom"/>
</dbReference>
<evidence type="ECO:0000259" key="4">
    <source>
        <dbReference type="PROSITE" id="PS51186"/>
    </source>
</evidence>
<reference evidence="6" key="2">
    <citation type="submission" date="2015-04" db="EMBL/GenBank/DDBJ databases">
        <title>The complete genome sequence of Erythrobacter sp. s21-N3.</title>
        <authorList>
            <person name="Zhuang L."/>
            <person name="Liu Y."/>
            <person name="Shao Z."/>
        </authorList>
    </citation>
    <scope>NUCLEOTIDE SEQUENCE [LARGE SCALE GENOMIC DNA]</scope>
    <source>
        <strain evidence="6">s21-N3</strain>
    </source>
</reference>
<dbReference type="PANTHER" id="PTHR43792">
    <property type="entry name" value="GNAT FAMILY, PUTATIVE (AFU_ORTHOLOGUE AFUA_3G00765)-RELATED-RELATED"/>
    <property type="match status" value="1"/>
</dbReference>
<dbReference type="AlphaFoldDB" id="A0A0H4VFC1"/>
<dbReference type="PATRIC" id="fig|1648404.4.peg.1392"/>
<dbReference type="InterPro" id="IPR016181">
    <property type="entry name" value="Acyl_CoA_acyltransferase"/>
</dbReference>
<protein>
    <submittedName>
        <fullName evidence="5">GCN5-related N-acetyltransferase</fullName>
    </submittedName>
</protein>
<dbReference type="PROSITE" id="PS51186">
    <property type="entry name" value="GNAT"/>
    <property type="match status" value="1"/>
</dbReference>
<dbReference type="PANTHER" id="PTHR43792:SF8">
    <property type="entry name" value="[RIBOSOMAL PROTEIN US5]-ALANINE N-ACETYLTRANSFERASE"/>
    <property type="match status" value="1"/>
</dbReference>
<name>A0A0H4VFC1_9SPHN</name>
<organism evidence="5 6">
    <name type="scientific">Aurantiacibacter atlanticus</name>
    <dbReference type="NCBI Taxonomy" id="1648404"/>
    <lineage>
        <taxon>Bacteria</taxon>
        <taxon>Pseudomonadati</taxon>
        <taxon>Pseudomonadota</taxon>
        <taxon>Alphaproteobacteria</taxon>
        <taxon>Sphingomonadales</taxon>
        <taxon>Erythrobacteraceae</taxon>
        <taxon>Aurantiacibacter</taxon>
    </lineage>
</organism>
<proteinExistence type="inferred from homology"/>
<dbReference type="OrthoDB" id="9804153at2"/>
<evidence type="ECO:0000313" key="5">
    <source>
        <dbReference type="EMBL" id="AKQ41774.1"/>
    </source>
</evidence>
<evidence type="ECO:0000256" key="1">
    <source>
        <dbReference type="ARBA" id="ARBA00022679"/>
    </source>
</evidence>
<dbReference type="InterPro" id="IPR051531">
    <property type="entry name" value="N-acetyltransferase"/>
</dbReference>
<keyword evidence="6" id="KW-1185">Reference proteome</keyword>
<evidence type="ECO:0000256" key="3">
    <source>
        <dbReference type="ARBA" id="ARBA00038502"/>
    </source>
</evidence>
<feature type="domain" description="N-acetyltransferase" evidence="4">
    <location>
        <begin position="8"/>
        <end position="167"/>
    </location>
</feature>
<dbReference type="RefSeq" id="WP_048885293.1">
    <property type="nucleotide sequence ID" value="NZ_CP011310.1"/>
</dbReference>
<dbReference type="STRING" id="1648404.CP97_06675"/>
<dbReference type="GO" id="GO:0016747">
    <property type="term" value="F:acyltransferase activity, transferring groups other than amino-acyl groups"/>
    <property type="evidence" value="ECO:0007669"/>
    <property type="project" value="InterPro"/>
</dbReference>
<dbReference type="EMBL" id="CP011310">
    <property type="protein sequence ID" value="AKQ41774.1"/>
    <property type="molecule type" value="Genomic_DNA"/>
</dbReference>
<keyword evidence="2" id="KW-0012">Acyltransferase</keyword>